<proteinExistence type="predicted"/>
<evidence type="ECO:0000313" key="3">
    <source>
        <dbReference type="EMBL" id="MBK1854516.1"/>
    </source>
</evidence>
<dbReference type="Proteomes" id="UP000634206">
    <property type="component" value="Unassembled WGS sequence"/>
</dbReference>
<feature type="region of interest" description="Disordered" evidence="1">
    <location>
        <begin position="47"/>
        <end position="82"/>
    </location>
</feature>
<dbReference type="AlphaFoldDB" id="A0AAE2VC19"/>
<dbReference type="EMBL" id="JAENIG010000003">
    <property type="protein sequence ID" value="MBK1854516.1"/>
    <property type="molecule type" value="Genomic_DNA"/>
</dbReference>
<keyword evidence="2" id="KW-0732">Signal</keyword>
<dbReference type="RefSeq" id="WP_309489123.1">
    <property type="nucleotide sequence ID" value="NZ_JAENIG010000003.1"/>
</dbReference>
<gene>
    <name evidence="3" type="ORF">JIN83_06070</name>
</gene>
<name>A0AAE2VC19_9BACT</name>
<evidence type="ECO:0000313" key="4">
    <source>
        <dbReference type="Proteomes" id="UP000634206"/>
    </source>
</evidence>
<evidence type="ECO:0000256" key="1">
    <source>
        <dbReference type="SAM" id="MobiDB-lite"/>
    </source>
</evidence>
<feature type="chain" id="PRO_5042086111" evidence="2">
    <location>
        <begin position="26"/>
        <end position="200"/>
    </location>
</feature>
<organism evidence="3 4">
    <name type="scientific">Oceaniferula flava</name>
    <dbReference type="NCBI Taxonomy" id="2800421"/>
    <lineage>
        <taxon>Bacteria</taxon>
        <taxon>Pseudomonadati</taxon>
        <taxon>Verrucomicrobiota</taxon>
        <taxon>Verrucomicrobiia</taxon>
        <taxon>Verrucomicrobiales</taxon>
        <taxon>Verrucomicrobiaceae</taxon>
        <taxon>Oceaniferula</taxon>
    </lineage>
</organism>
<feature type="compositionally biased region" description="Basic and acidic residues" evidence="1">
    <location>
        <begin position="162"/>
        <end position="172"/>
    </location>
</feature>
<feature type="region of interest" description="Disordered" evidence="1">
    <location>
        <begin position="149"/>
        <end position="172"/>
    </location>
</feature>
<feature type="signal peptide" evidence="2">
    <location>
        <begin position="1"/>
        <end position="25"/>
    </location>
</feature>
<accession>A0AAE2VC19</accession>
<reference evidence="3" key="1">
    <citation type="submission" date="2021-01" db="EMBL/GenBank/DDBJ databases">
        <title>Modified the classification status of verrucomicrobia.</title>
        <authorList>
            <person name="Feng X."/>
        </authorList>
    </citation>
    <scope>NUCLEOTIDE SEQUENCE</scope>
    <source>
        <strain evidence="3">5K15</strain>
    </source>
</reference>
<feature type="compositionally biased region" description="Basic and acidic residues" evidence="1">
    <location>
        <begin position="47"/>
        <end position="73"/>
    </location>
</feature>
<keyword evidence="4" id="KW-1185">Reference proteome</keyword>
<evidence type="ECO:0000256" key="2">
    <source>
        <dbReference type="SAM" id="SignalP"/>
    </source>
</evidence>
<protein>
    <submittedName>
        <fullName evidence="3">Uncharacterized protein</fullName>
    </submittedName>
</protein>
<sequence length="200" mass="22212">MLILSQPLKSSLALLFAAVAALVLASCASETTVSKERVRKDAWGDKESFSVGKDKDGNPVMKSDKRSSLEGKTSHIASNRDFSGQDFTKKSYRKKRWGGNTLFGGKKYEGNTDASKYKQEPWFVQKQAHAQGQTATVSNQSYSVNPFRTRSAHEQGGSRMAHTSDAETDVRRRVFVQPEITEWEKQSGLSVGDTNRMLGR</sequence>
<comment type="caution">
    <text evidence="3">The sequence shown here is derived from an EMBL/GenBank/DDBJ whole genome shotgun (WGS) entry which is preliminary data.</text>
</comment>